<comment type="similarity">
    <text evidence="2">Belongs to the ustYa family.</text>
</comment>
<name>A0ABR3IXV9_9AGAR</name>
<accession>A0ABR3IXV9</accession>
<evidence type="ECO:0000256" key="1">
    <source>
        <dbReference type="ARBA" id="ARBA00004685"/>
    </source>
</evidence>
<reference evidence="5" key="1">
    <citation type="submission" date="2024-06" db="EMBL/GenBank/DDBJ databases">
        <title>Multi-omics analyses provide insights into the biosynthesis of the anticancer antibiotic pleurotin in Hohenbuehelia grisea.</title>
        <authorList>
            <person name="Weaver J.A."/>
            <person name="Alberti F."/>
        </authorList>
    </citation>
    <scope>NUCLEOTIDE SEQUENCE [LARGE SCALE GENOMIC DNA]</scope>
    <source>
        <strain evidence="5">T-177</strain>
    </source>
</reference>
<evidence type="ECO:0000256" key="3">
    <source>
        <dbReference type="SAM" id="Phobius"/>
    </source>
</evidence>
<dbReference type="Pfam" id="PF11807">
    <property type="entry name" value="UstYa"/>
    <property type="match status" value="1"/>
</dbReference>
<comment type="caution">
    <text evidence="4">The sequence shown here is derived from an EMBL/GenBank/DDBJ whole genome shotgun (WGS) entry which is preliminary data.</text>
</comment>
<keyword evidence="3" id="KW-0812">Transmembrane</keyword>
<proteinExistence type="inferred from homology"/>
<dbReference type="InterPro" id="IPR021765">
    <property type="entry name" value="UstYa-like"/>
</dbReference>
<evidence type="ECO:0000313" key="5">
    <source>
        <dbReference type="Proteomes" id="UP001556367"/>
    </source>
</evidence>
<evidence type="ECO:0000256" key="2">
    <source>
        <dbReference type="ARBA" id="ARBA00035112"/>
    </source>
</evidence>
<keyword evidence="3" id="KW-1133">Transmembrane helix</keyword>
<protein>
    <recommendedName>
        <fullName evidence="6">Tat pathway signal sequence</fullName>
    </recommendedName>
</protein>
<feature type="transmembrane region" description="Helical" evidence="3">
    <location>
        <begin position="34"/>
        <end position="54"/>
    </location>
</feature>
<dbReference type="EMBL" id="JASNQZ010000014">
    <property type="protein sequence ID" value="KAL0948084.1"/>
    <property type="molecule type" value="Genomic_DNA"/>
</dbReference>
<evidence type="ECO:0000313" key="4">
    <source>
        <dbReference type="EMBL" id="KAL0948084.1"/>
    </source>
</evidence>
<organism evidence="4 5">
    <name type="scientific">Hohenbuehelia grisea</name>
    <dbReference type="NCBI Taxonomy" id="104357"/>
    <lineage>
        <taxon>Eukaryota</taxon>
        <taxon>Fungi</taxon>
        <taxon>Dikarya</taxon>
        <taxon>Basidiomycota</taxon>
        <taxon>Agaricomycotina</taxon>
        <taxon>Agaricomycetes</taxon>
        <taxon>Agaricomycetidae</taxon>
        <taxon>Agaricales</taxon>
        <taxon>Pleurotineae</taxon>
        <taxon>Pleurotaceae</taxon>
        <taxon>Hohenbuehelia</taxon>
    </lineage>
</organism>
<dbReference type="PANTHER" id="PTHR33365:SF4">
    <property type="entry name" value="CYCLOCHLOROTINE BIOSYNTHESIS PROTEIN O"/>
    <property type="match status" value="1"/>
</dbReference>
<keyword evidence="5" id="KW-1185">Reference proteome</keyword>
<gene>
    <name evidence="4" type="ORF">HGRIS_010706</name>
</gene>
<sequence length="249" mass="28049">MNSFYKRLGHPELQDCPDTSGEANAWRFTQLARFLAALTVANIALFCVLLYTAWGNLGIDCHTGLVYSPANDAIEHRVLRFTTGFLDDEEITPFASQDYSERDAAWKDLTSVQATLITLEEAQRLTVPTIPMPGNETWYIGGLDVFHQLHCLDLVRRGLGSIISTPGNVSHSRAETATPLKHELDALSPKHLNHCIDSIRQSLMCQGDTSIVSWYQPEGAQKPQPRFDQPHTCRNFEKLREWAATRKPR</sequence>
<evidence type="ECO:0008006" key="6">
    <source>
        <dbReference type="Google" id="ProtNLM"/>
    </source>
</evidence>
<comment type="pathway">
    <text evidence="1">Mycotoxin biosynthesis.</text>
</comment>
<dbReference type="Proteomes" id="UP001556367">
    <property type="component" value="Unassembled WGS sequence"/>
</dbReference>
<dbReference type="PANTHER" id="PTHR33365">
    <property type="entry name" value="YALI0B05434P"/>
    <property type="match status" value="1"/>
</dbReference>
<keyword evidence="3" id="KW-0472">Membrane</keyword>